<evidence type="ECO:0000313" key="5">
    <source>
        <dbReference type="EMBL" id="PRP84022.1"/>
    </source>
</evidence>
<comment type="caution">
    <text evidence="5">The sequence shown here is derived from an EMBL/GenBank/DDBJ whole genome shotgun (WGS) entry which is preliminary data.</text>
</comment>
<dbReference type="PROSITE" id="PS50157">
    <property type="entry name" value="ZINC_FINGER_C2H2_2"/>
    <property type="match status" value="1"/>
</dbReference>
<evidence type="ECO:0000259" key="4">
    <source>
        <dbReference type="PROSITE" id="PS50157"/>
    </source>
</evidence>
<dbReference type="AlphaFoldDB" id="A0A2P6NJA9"/>
<sequence length="833" mass="96614">MMEDKGGWLWKKGGMIHSWRKRWCVMKDLNIAYYQNPTASTPKGTIPLYDPTRQKYAEIEIIDPEPDHPFKFTVGLVGNRVYICSSPSSQERLQWIETIKRTIARHKRRMLDLSYLQKFKNRTPVVVLVQSLWRRRKACQHIAQLHKVYSRRKKIANEILTTEQSYVGSLQLLVEVYVNPLRKKSPSILSPEDINLIFSTISELAELHEVLLTRLQQRMENWYPRQRIGQLFCDKEFLFKLKMYCSQYVSNYQQSLAALVRLEGENENFSNFLEALLNDPRCRSLTLNDLLIMPVQRIPRYELLLKDLMRFTSQEDDDYPDLDNAAREFKDINSFTNTRTQEANTVRRLRNVQHKVRRVSIKEALLQPGRTLVREGFLVYSSKKRDKMMYGFLFADCLYLSKKTDKKNVSHRYDFKEVIPLEGASVQDITSTPIPSYRTYRTYTDTRLTLSAEASSPPLRKSSATSMKSPVQSTRSVVEKFKLSKSSPENSKIFSASTGSLFKLANKNTPQKEYPHAFSIACVRDGVSITFTFKVEKSNEKKGWVNAINKAILEGESHSVHVLSSQRLRRDIRFTARGRVLFESPRRNGYTPMRIYRGCITSFCGGASRSLGLSSIDIEYYGDRAGNCQMEWIARGRTAHNQERRGSMDNILNSKDESITVKDSDGVFIWVTRTPKALDREDSSSIVMQLPPYLPLYEEDNSDGNSKIMGRECTDIPIFNIRKKRRKKDEVERKFSCPMRCGRAYGTEGALKTHLKNKHKDDPIMHDKISNNIRWPRGLSIVGIHCWRNHNKGLISAVYEETDHQERGMQRQGVDWVPPMRRTRHVSSAIYLH</sequence>
<dbReference type="InterPro" id="IPR001331">
    <property type="entry name" value="GDS_CDC24_CS"/>
</dbReference>
<dbReference type="PANTHER" id="PTHR12673:SF159">
    <property type="entry name" value="LD03170P"/>
    <property type="match status" value="1"/>
</dbReference>
<dbReference type="InterPro" id="IPR011993">
    <property type="entry name" value="PH-like_dom_sf"/>
</dbReference>
<dbReference type="Gene3D" id="2.30.29.30">
    <property type="entry name" value="Pleckstrin-homology domain (PH domain)/Phosphotyrosine-binding domain (PTB)"/>
    <property type="match status" value="2"/>
</dbReference>
<dbReference type="InterPro" id="IPR001849">
    <property type="entry name" value="PH_domain"/>
</dbReference>
<dbReference type="OrthoDB" id="660555at2759"/>
<evidence type="ECO:0000256" key="1">
    <source>
        <dbReference type="PROSITE-ProRule" id="PRU00042"/>
    </source>
</evidence>
<dbReference type="PROSITE" id="PS50003">
    <property type="entry name" value="PH_DOMAIN"/>
    <property type="match status" value="2"/>
</dbReference>
<dbReference type="Gene3D" id="1.20.900.10">
    <property type="entry name" value="Dbl homology (DH) domain"/>
    <property type="match status" value="1"/>
</dbReference>
<dbReference type="Proteomes" id="UP000241769">
    <property type="component" value="Unassembled WGS sequence"/>
</dbReference>
<dbReference type="PROSITE" id="PS00028">
    <property type="entry name" value="ZINC_FINGER_C2H2_1"/>
    <property type="match status" value="1"/>
</dbReference>
<name>A0A2P6NJA9_9EUKA</name>
<dbReference type="InterPro" id="IPR035899">
    <property type="entry name" value="DBL_dom_sf"/>
</dbReference>
<keyword evidence="1" id="KW-0479">Metal-binding</keyword>
<dbReference type="InParanoid" id="A0A2P6NJA9"/>
<proteinExistence type="predicted"/>
<reference evidence="5 6" key="1">
    <citation type="journal article" date="2018" name="Genome Biol. Evol.">
        <title>Multiple Roots of Fruiting Body Formation in Amoebozoa.</title>
        <authorList>
            <person name="Hillmann F."/>
            <person name="Forbes G."/>
            <person name="Novohradska S."/>
            <person name="Ferling I."/>
            <person name="Riege K."/>
            <person name="Groth M."/>
            <person name="Westermann M."/>
            <person name="Marz M."/>
            <person name="Spaller T."/>
            <person name="Winckler T."/>
            <person name="Schaap P."/>
            <person name="Glockner G."/>
        </authorList>
    </citation>
    <scope>NUCLEOTIDE SEQUENCE [LARGE SCALE GENOMIC DNA]</scope>
    <source>
        <strain evidence="5 6">Jena</strain>
    </source>
</reference>
<keyword evidence="6" id="KW-1185">Reference proteome</keyword>
<feature type="domain" description="DH" evidence="3">
    <location>
        <begin position="151"/>
        <end position="339"/>
    </location>
</feature>
<dbReference type="InterPro" id="IPR013087">
    <property type="entry name" value="Znf_C2H2_type"/>
</dbReference>
<dbReference type="InterPro" id="IPR051092">
    <property type="entry name" value="FYVE_RhoGEF_PH"/>
</dbReference>
<keyword evidence="1" id="KW-0863">Zinc-finger</keyword>
<dbReference type="PANTHER" id="PTHR12673">
    <property type="entry name" value="FACIOGENITAL DYSPLASIA PROTEIN"/>
    <property type="match status" value="1"/>
</dbReference>
<dbReference type="PROSITE" id="PS00741">
    <property type="entry name" value="DH_1"/>
    <property type="match status" value="1"/>
</dbReference>
<dbReference type="Pfam" id="PF00169">
    <property type="entry name" value="PH"/>
    <property type="match status" value="1"/>
</dbReference>
<keyword evidence="1" id="KW-0862">Zinc</keyword>
<dbReference type="Pfam" id="PF00621">
    <property type="entry name" value="RhoGEF"/>
    <property type="match status" value="1"/>
</dbReference>
<dbReference type="GO" id="GO:0035556">
    <property type="term" value="P:intracellular signal transduction"/>
    <property type="evidence" value="ECO:0007669"/>
    <property type="project" value="InterPro"/>
</dbReference>
<dbReference type="GO" id="GO:0008270">
    <property type="term" value="F:zinc ion binding"/>
    <property type="evidence" value="ECO:0007669"/>
    <property type="project" value="UniProtKB-KW"/>
</dbReference>
<organism evidence="5 6">
    <name type="scientific">Planoprotostelium fungivorum</name>
    <dbReference type="NCBI Taxonomy" id="1890364"/>
    <lineage>
        <taxon>Eukaryota</taxon>
        <taxon>Amoebozoa</taxon>
        <taxon>Evosea</taxon>
        <taxon>Variosea</taxon>
        <taxon>Cavosteliida</taxon>
        <taxon>Cavosteliaceae</taxon>
        <taxon>Planoprotostelium</taxon>
    </lineage>
</organism>
<dbReference type="SMART" id="SM00325">
    <property type="entry name" value="RhoGEF"/>
    <property type="match status" value="1"/>
</dbReference>
<evidence type="ECO:0000259" key="3">
    <source>
        <dbReference type="PROSITE" id="PS50010"/>
    </source>
</evidence>
<protein>
    <submittedName>
        <fullName evidence="5">Uncharacterized protein</fullName>
    </submittedName>
</protein>
<dbReference type="FunFam" id="2.30.29.30:FF:000286">
    <property type="entry name" value="PH-protein kinase domain containing protein"/>
    <property type="match status" value="1"/>
</dbReference>
<gene>
    <name evidence="5" type="ORF">PROFUN_08619</name>
</gene>
<dbReference type="EMBL" id="MDYQ01000071">
    <property type="protein sequence ID" value="PRP84022.1"/>
    <property type="molecule type" value="Genomic_DNA"/>
</dbReference>
<dbReference type="SUPFAM" id="SSF48065">
    <property type="entry name" value="DBL homology domain (DH-domain)"/>
    <property type="match status" value="1"/>
</dbReference>
<dbReference type="PROSITE" id="PS50010">
    <property type="entry name" value="DH_2"/>
    <property type="match status" value="1"/>
</dbReference>
<dbReference type="InterPro" id="IPR000219">
    <property type="entry name" value="DH_dom"/>
</dbReference>
<evidence type="ECO:0000259" key="2">
    <source>
        <dbReference type="PROSITE" id="PS50003"/>
    </source>
</evidence>
<dbReference type="GO" id="GO:0005737">
    <property type="term" value="C:cytoplasm"/>
    <property type="evidence" value="ECO:0007669"/>
    <property type="project" value="TreeGrafter"/>
</dbReference>
<dbReference type="GO" id="GO:0005085">
    <property type="term" value="F:guanyl-nucleotide exchange factor activity"/>
    <property type="evidence" value="ECO:0007669"/>
    <property type="project" value="InterPro"/>
</dbReference>
<dbReference type="CDD" id="cd00160">
    <property type="entry name" value="RhoGEF"/>
    <property type="match status" value="1"/>
</dbReference>
<feature type="domain" description="PH" evidence="2">
    <location>
        <begin position="371"/>
        <end position="553"/>
    </location>
</feature>
<dbReference type="GO" id="GO:0005547">
    <property type="term" value="F:phosphatidylinositol-3,4,5-trisphosphate binding"/>
    <property type="evidence" value="ECO:0007669"/>
    <property type="project" value="UniProtKB-ARBA"/>
</dbReference>
<evidence type="ECO:0000313" key="6">
    <source>
        <dbReference type="Proteomes" id="UP000241769"/>
    </source>
</evidence>
<feature type="domain" description="PH" evidence="2">
    <location>
        <begin position="2"/>
        <end position="104"/>
    </location>
</feature>
<accession>A0A2P6NJA9</accession>
<feature type="domain" description="C2H2-type" evidence="4">
    <location>
        <begin position="735"/>
        <end position="764"/>
    </location>
</feature>
<dbReference type="SMART" id="SM00233">
    <property type="entry name" value="PH"/>
    <property type="match status" value="2"/>
</dbReference>
<dbReference type="SUPFAM" id="SSF50729">
    <property type="entry name" value="PH domain-like"/>
    <property type="match status" value="2"/>
</dbReference>